<dbReference type="Pfam" id="PF15963">
    <property type="entry name" value="Myb_DNA-bind_7"/>
    <property type="match status" value="1"/>
</dbReference>
<feature type="region of interest" description="Disordered" evidence="1">
    <location>
        <begin position="674"/>
        <end position="864"/>
    </location>
</feature>
<dbReference type="GO" id="GO:0000126">
    <property type="term" value="C:transcription factor TFIIIB complex"/>
    <property type="evidence" value="ECO:0007669"/>
    <property type="project" value="TreeGrafter"/>
</dbReference>
<feature type="region of interest" description="Disordered" evidence="1">
    <location>
        <begin position="420"/>
        <end position="546"/>
    </location>
</feature>
<feature type="compositionally biased region" description="Polar residues" evidence="1">
    <location>
        <begin position="127"/>
        <end position="162"/>
    </location>
</feature>
<reference evidence="3" key="1">
    <citation type="journal article" date="2023" name="G3 (Bethesda)">
        <title>A reference genome for the long-term kleptoplast-retaining sea slug Elysia crispata morphotype clarki.</title>
        <authorList>
            <person name="Eastman K.E."/>
            <person name="Pendleton A.L."/>
            <person name="Shaikh M.A."/>
            <person name="Suttiyut T."/>
            <person name="Ogas R."/>
            <person name="Tomko P."/>
            <person name="Gavelis G."/>
            <person name="Widhalm J.R."/>
            <person name="Wisecaver J.H."/>
        </authorList>
    </citation>
    <scope>NUCLEOTIDE SEQUENCE</scope>
    <source>
        <strain evidence="3">ECLA1</strain>
    </source>
</reference>
<dbReference type="InterPro" id="IPR001005">
    <property type="entry name" value="SANT/Myb"/>
</dbReference>
<dbReference type="InterPro" id="IPR009057">
    <property type="entry name" value="Homeodomain-like_sf"/>
</dbReference>
<dbReference type="GO" id="GO:0001156">
    <property type="term" value="F:TFIIIC-class transcription factor complex binding"/>
    <property type="evidence" value="ECO:0007669"/>
    <property type="project" value="TreeGrafter"/>
</dbReference>
<feature type="compositionally biased region" description="Polar residues" evidence="1">
    <location>
        <begin position="986"/>
        <end position="1006"/>
    </location>
</feature>
<feature type="compositionally biased region" description="Polar residues" evidence="1">
    <location>
        <begin position="22"/>
        <end position="36"/>
    </location>
</feature>
<feature type="compositionally biased region" description="Basic and acidic residues" evidence="1">
    <location>
        <begin position="163"/>
        <end position="187"/>
    </location>
</feature>
<accession>A0AAE0YQY0</accession>
<evidence type="ECO:0000313" key="4">
    <source>
        <dbReference type="Proteomes" id="UP001283361"/>
    </source>
</evidence>
<feature type="compositionally biased region" description="Polar residues" evidence="1">
    <location>
        <begin position="771"/>
        <end position="782"/>
    </location>
</feature>
<protein>
    <recommendedName>
        <fullName evidence="2">Myb-like domain-containing protein</fullName>
    </recommendedName>
</protein>
<feature type="compositionally biased region" description="Polar residues" evidence="1">
    <location>
        <begin position="915"/>
        <end position="926"/>
    </location>
</feature>
<evidence type="ECO:0000256" key="1">
    <source>
        <dbReference type="SAM" id="MobiDB-lite"/>
    </source>
</evidence>
<dbReference type="PANTHER" id="PTHR22929:SF0">
    <property type="entry name" value="TRANSCRIPTION FACTOR TFIIIB COMPONENT B'' HOMOLOG"/>
    <property type="match status" value="1"/>
</dbReference>
<feature type="compositionally biased region" description="Polar residues" evidence="1">
    <location>
        <begin position="829"/>
        <end position="852"/>
    </location>
</feature>
<dbReference type="EMBL" id="JAWDGP010005687">
    <property type="protein sequence ID" value="KAK3753895.1"/>
    <property type="molecule type" value="Genomic_DNA"/>
</dbReference>
<feature type="compositionally biased region" description="Polar residues" evidence="1">
    <location>
        <begin position="716"/>
        <end position="748"/>
    </location>
</feature>
<comment type="caution">
    <text evidence="3">The sequence shown here is derived from an EMBL/GenBank/DDBJ whole genome shotgun (WGS) entry which is preliminary data.</text>
</comment>
<feature type="compositionally biased region" description="Basic and acidic residues" evidence="1">
    <location>
        <begin position="113"/>
        <end position="126"/>
    </location>
</feature>
<dbReference type="PANTHER" id="PTHR22929">
    <property type="entry name" value="RNA POLYMERASE III TRANSCRIPTION INITIATION FACTOR B"/>
    <property type="match status" value="1"/>
</dbReference>
<feature type="compositionally biased region" description="Polar residues" evidence="1">
    <location>
        <begin position="676"/>
        <end position="700"/>
    </location>
</feature>
<feature type="domain" description="Myb-like" evidence="2">
    <location>
        <begin position="356"/>
        <end position="404"/>
    </location>
</feature>
<feature type="compositionally biased region" description="Basic and acidic residues" evidence="1">
    <location>
        <begin position="228"/>
        <end position="247"/>
    </location>
</feature>
<evidence type="ECO:0000259" key="2">
    <source>
        <dbReference type="SMART" id="SM00717"/>
    </source>
</evidence>
<dbReference type="SMART" id="SM00717">
    <property type="entry name" value="SANT"/>
    <property type="match status" value="1"/>
</dbReference>
<dbReference type="InterPro" id="IPR039467">
    <property type="entry name" value="TFIIIB_B''_Myb"/>
</dbReference>
<dbReference type="Proteomes" id="UP001283361">
    <property type="component" value="Unassembled WGS sequence"/>
</dbReference>
<proteinExistence type="predicted"/>
<feature type="compositionally biased region" description="Basic residues" evidence="1">
    <location>
        <begin position="218"/>
        <end position="227"/>
    </location>
</feature>
<gene>
    <name evidence="3" type="ORF">RRG08_006281</name>
</gene>
<keyword evidence="4" id="KW-1185">Reference proteome</keyword>
<feature type="compositionally biased region" description="Basic and acidic residues" evidence="1">
    <location>
        <begin position="56"/>
        <end position="66"/>
    </location>
</feature>
<organism evidence="3 4">
    <name type="scientific">Elysia crispata</name>
    <name type="common">lettuce slug</name>
    <dbReference type="NCBI Taxonomy" id="231223"/>
    <lineage>
        <taxon>Eukaryota</taxon>
        <taxon>Metazoa</taxon>
        <taxon>Spiralia</taxon>
        <taxon>Lophotrochozoa</taxon>
        <taxon>Mollusca</taxon>
        <taxon>Gastropoda</taxon>
        <taxon>Heterobranchia</taxon>
        <taxon>Euthyneura</taxon>
        <taxon>Panpulmonata</taxon>
        <taxon>Sacoglossa</taxon>
        <taxon>Placobranchoidea</taxon>
        <taxon>Plakobranchidae</taxon>
        <taxon>Elysia</taxon>
    </lineage>
</organism>
<feature type="region of interest" description="Disordered" evidence="1">
    <location>
        <begin position="972"/>
        <end position="1024"/>
    </location>
</feature>
<feature type="region of interest" description="Disordered" evidence="1">
    <location>
        <begin position="1"/>
        <end position="66"/>
    </location>
</feature>
<sequence length="1072" mass="116251">MSGRRPRLVIKPNIRPGVGKTTPVSKPKPTQSSPVSEITIAIKTHQAPTGAIDKSVTSKEDDNRDENVKFSVCAEGTSSCETTEGDKVIIIEPCDKSLQPEIETDVQVIRRKELSIPRTHGDEDVTQHSVAPSGSHSSFKTPKSPLSHQAASSETEAHSFSTRRIDDTQYLKKPEDVSEAEGRKPDQPMEIDDSEASVASSLEPDCERQTEVEEASGKKPRRHRSRKPKLEALPSRDKSPDRQKMKMSDLLLWNPERNFLPTKPKTKKNVKDENKPTSPDESLSVEDKADATKEAENAALPAPQVMIGPDGNVVLNTESLLISTPEKGSHTRSKIIVEEDDDDRYLNTNSYRKSYKKKLWSEEETDKFFIGLSMCGTDFSLLTKLLTNRSRRELKNKFRREEKFNRPRVDKSLSNMRHYDPSVFVEKPPLPSKPKVKKHTSLTKKEKEARGIPISKTPESAIKSSKTPAKKEKLPPKKKAKKRKSQESSEDEEDDWGPEYDEIDEEEEMAARLPAYNKRPQRKVSTVGAGTKHAKPGEEEEDQTWQMSQSSVSIVPIIPNPDSVSNESHSARGRAASPKAFSFATKAGGNSQMPKPSTGIQPIPGTTQVQIEVSGVQTPVQGMLIPSHMVPALAPQLGLGEGALGGRAQVLLVHEESADGSLVHVYIIPEDGSAAGASSTSQVNNNSKNLSGGHKQSQHPLQHLGASKALHHGGNALSSSVDHSNVPGSTLPFSPLQQASGHQISSNASHPGSSVSSRSPFPPTSPANMRPQPQFSSSTSVRAFSPFPPNTGVKPPSPFPPVTGIKSPTPFPPTMCTSLPNLPTFGGKSPTSFPPTSRASSTSLFPPTSGNPSPAGVRSQSPFPPLLSGKKNLLLSGITNSTHGSTCAADATLFPKSPPPIQGQRSQLMMPRPQPQTKNAPSLMQKNSSETITTVVTDAMIHSSSHATSSKPPIQNLMAAVKEAESCSKVDSIATDPSQPHAIKTDFSQQSLPTNMRTSVSKNLLSETDVEKNPDENVSTGRGNSLAVALSDAEEALLVPDRVEEENHDFIAVAHVVENNSQTLEHQQKQEQ</sequence>
<feature type="region of interest" description="Disordered" evidence="1">
    <location>
        <begin position="113"/>
        <end position="292"/>
    </location>
</feature>
<feature type="compositionally biased region" description="Low complexity" evidence="1">
    <location>
        <begin position="749"/>
        <end position="759"/>
    </location>
</feature>
<dbReference type="SUPFAM" id="SSF46689">
    <property type="entry name" value="Homeodomain-like"/>
    <property type="match status" value="1"/>
</dbReference>
<feature type="compositionally biased region" description="Basic and acidic residues" evidence="1">
    <location>
        <begin position="205"/>
        <end position="217"/>
    </location>
</feature>
<dbReference type="GO" id="GO:0070898">
    <property type="term" value="P:RNA polymerase III preinitiation complex assembly"/>
    <property type="evidence" value="ECO:0007669"/>
    <property type="project" value="TreeGrafter"/>
</dbReference>
<dbReference type="AlphaFoldDB" id="A0AAE0YQY0"/>
<name>A0AAE0YQY0_9GAST</name>
<dbReference type="CDD" id="cd00167">
    <property type="entry name" value="SANT"/>
    <property type="match status" value="1"/>
</dbReference>
<feature type="region of interest" description="Disordered" evidence="1">
    <location>
        <begin position="891"/>
        <end position="926"/>
    </location>
</feature>
<feature type="compositionally biased region" description="Acidic residues" evidence="1">
    <location>
        <begin position="488"/>
        <end position="508"/>
    </location>
</feature>
<evidence type="ECO:0000313" key="3">
    <source>
        <dbReference type="EMBL" id="KAK3753895.1"/>
    </source>
</evidence>